<evidence type="ECO:0000313" key="3">
    <source>
        <dbReference type="Proteomes" id="UP000199656"/>
    </source>
</evidence>
<dbReference type="PROSITE" id="PS51257">
    <property type="entry name" value="PROKAR_LIPOPROTEIN"/>
    <property type="match status" value="1"/>
</dbReference>
<dbReference type="EMBL" id="FNRL01000012">
    <property type="protein sequence ID" value="SEA66131.1"/>
    <property type="molecule type" value="Genomic_DNA"/>
</dbReference>
<gene>
    <name evidence="2" type="ORF">SAMN05660909_02875</name>
</gene>
<proteinExistence type="predicted"/>
<dbReference type="Pfam" id="PF16405">
    <property type="entry name" value="DUF5013"/>
    <property type="match status" value="1"/>
</dbReference>
<evidence type="ECO:0000313" key="2">
    <source>
        <dbReference type="EMBL" id="SEA66131.1"/>
    </source>
</evidence>
<dbReference type="Gene3D" id="2.60.120.260">
    <property type="entry name" value="Galactose-binding domain-like"/>
    <property type="match status" value="1"/>
</dbReference>
<reference evidence="3" key="1">
    <citation type="submission" date="2016-10" db="EMBL/GenBank/DDBJ databases">
        <authorList>
            <person name="Varghese N."/>
            <person name="Submissions S."/>
        </authorList>
    </citation>
    <scope>NUCLEOTIDE SEQUENCE [LARGE SCALE GENOMIC DNA]</scope>
    <source>
        <strain evidence="3">DSM 23920</strain>
    </source>
</reference>
<dbReference type="Pfam" id="PF16389">
    <property type="entry name" value="DUF4998"/>
    <property type="match status" value="1"/>
</dbReference>
<dbReference type="RefSeq" id="WP_139170167.1">
    <property type="nucleotide sequence ID" value="NZ_BKAT01000019.1"/>
</dbReference>
<sequence>MQSLYKYACLVCVLLLALACRKQDDYKKYLGNGEIRYTGKADSLQVHPGRNRVQLSWLLIADPKINRSLIYWNNHRDSLNLPIKRGEGVDTIRCFIENLEERAYTFEVFNYDVDNNISVKTEATGFVYGSLYEDALLTRAIAGAELKGTQAEISWADIDTTGGIVGMQIRYTTSDGKLHDTIIKAQGTGQVTILPDYNAMQPFEYRTRYLPDTLAIDTFFTSYDKKYVRADITEKYIRNAGNPFIRDDNQSHGDRFGQLKDWQFNSEAGKNGTYDNIGGQGRLTLWIWDNGTITNGKIYQTFTLPAGEYKFEADVSNIDGTLENTWLLVAAGDQLPDVESVSTALGAARIVNNSNKQISAAFTLSAETKITVGFTGTFTNPAEQTIRVNKVSLIKDR</sequence>
<feature type="domain" description="DUF5013" evidence="1">
    <location>
        <begin position="238"/>
        <end position="373"/>
    </location>
</feature>
<accession>A0A1H4D0M0</accession>
<dbReference type="InterPro" id="IPR032181">
    <property type="entry name" value="DUF5013"/>
</dbReference>
<dbReference type="Proteomes" id="UP000199656">
    <property type="component" value="Unassembled WGS sequence"/>
</dbReference>
<dbReference type="AlphaFoldDB" id="A0A1H4D0M0"/>
<dbReference type="OrthoDB" id="1043438at2"/>
<name>A0A1H4D0M0_9BACT</name>
<protein>
    <recommendedName>
        <fullName evidence="1">DUF5013 domain-containing protein</fullName>
    </recommendedName>
</protein>
<dbReference type="STRING" id="408074.SAMN05660909_02875"/>
<keyword evidence="3" id="KW-1185">Reference proteome</keyword>
<organism evidence="2 3">
    <name type="scientific">Chitinophaga terrae</name>
    <name type="common">ex Kim and Jung 2007</name>
    <dbReference type="NCBI Taxonomy" id="408074"/>
    <lineage>
        <taxon>Bacteria</taxon>
        <taxon>Pseudomonadati</taxon>
        <taxon>Bacteroidota</taxon>
        <taxon>Chitinophagia</taxon>
        <taxon>Chitinophagales</taxon>
        <taxon>Chitinophagaceae</taxon>
        <taxon>Chitinophaga</taxon>
    </lineage>
</organism>
<evidence type="ECO:0000259" key="1">
    <source>
        <dbReference type="Pfam" id="PF16405"/>
    </source>
</evidence>